<gene>
    <name evidence="2" type="ORF">EDB92DRAFT_1820768</name>
</gene>
<sequence length="245" mass="27689">MFKKKLRDTDLPSEAYAIQCRAMVVVPWFVHVSAALQYQSCNADAIFLRCKRCPHCQPPRSLLTTIEKYPYDLGPPVPCDMDAVFLGFIFAPRNWACATCNDSIDGGASLKLSSDEMAEKLLPSLHLVLAQGSIDDLRVMSGPGWAVAWCLQGACEDRHFSLDRHFCTITEHCNLEKTLRRSMRPQRFSKGFFWSVPIFSISVTGHFLVTCNFGQPQPRVHLGEYRRKRALHARLVAEIGEKKKA</sequence>
<evidence type="ECO:0000313" key="2">
    <source>
        <dbReference type="EMBL" id="KAH8979866.1"/>
    </source>
</evidence>
<dbReference type="AlphaFoldDB" id="A0AAD4Q5J5"/>
<keyword evidence="1" id="KW-1133">Transmembrane helix</keyword>
<feature type="transmembrane region" description="Helical" evidence="1">
    <location>
        <begin position="191"/>
        <end position="209"/>
    </location>
</feature>
<dbReference type="Proteomes" id="UP001201163">
    <property type="component" value="Unassembled WGS sequence"/>
</dbReference>
<accession>A0AAD4Q5J5</accession>
<keyword evidence="1" id="KW-0812">Transmembrane</keyword>
<keyword evidence="3" id="KW-1185">Reference proteome</keyword>
<keyword evidence="1" id="KW-0472">Membrane</keyword>
<proteinExistence type="predicted"/>
<protein>
    <submittedName>
        <fullName evidence="2">Uncharacterized protein</fullName>
    </submittedName>
</protein>
<dbReference type="EMBL" id="JAKELL010000153">
    <property type="protein sequence ID" value="KAH8979866.1"/>
    <property type="molecule type" value="Genomic_DNA"/>
</dbReference>
<evidence type="ECO:0000256" key="1">
    <source>
        <dbReference type="SAM" id="Phobius"/>
    </source>
</evidence>
<comment type="caution">
    <text evidence="2">The sequence shown here is derived from an EMBL/GenBank/DDBJ whole genome shotgun (WGS) entry which is preliminary data.</text>
</comment>
<name>A0AAD4Q5J5_9AGAM</name>
<evidence type="ECO:0000313" key="3">
    <source>
        <dbReference type="Proteomes" id="UP001201163"/>
    </source>
</evidence>
<organism evidence="2 3">
    <name type="scientific">Lactarius akahatsu</name>
    <dbReference type="NCBI Taxonomy" id="416441"/>
    <lineage>
        <taxon>Eukaryota</taxon>
        <taxon>Fungi</taxon>
        <taxon>Dikarya</taxon>
        <taxon>Basidiomycota</taxon>
        <taxon>Agaricomycotina</taxon>
        <taxon>Agaricomycetes</taxon>
        <taxon>Russulales</taxon>
        <taxon>Russulaceae</taxon>
        <taxon>Lactarius</taxon>
    </lineage>
</organism>
<reference evidence="2" key="1">
    <citation type="submission" date="2022-01" db="EMBL/GenBank/DDBJ databases">
        <title>Comparative genomics reveals a dynamic genome evolution in the ectomycorrhizal milk-cap (Lactarius) mushrooms.</title>
        <authorList>
            <consortium name="DOE Joint Genome Institute"/>
            <person name="Lebreton A."/>
            <person name="Tang N."/>
            <person name="Kuo A."/>
            <person name="LaButti K."/>
            <person name="Drula E."/>
            <person name="Barry K."/>
            <person name="Clum A."/>
            <person name="Lipzen A."/>
            <person name="Mousain D."/>
            <person name="Ng V."/>
            <person name="Wang R."/>
            <person name="Wang X."/>
            <person name="Dai Y."/>
            <person name="Henrissat B."/>
            <person name="Grigoriev I.V."/>
            <person name="Guerin-Laguette A."/>
            <person name="Yu F."/>
            <person name="Martin F.M."/>
        </authorList>
    </citation>
    <scope>NUCLEOTIDE SEQUENCE</scope>
    <source>
        <strain evidence="2">QP</strain>
    </source>
</reference>